<feature type="region of interest" description="Disordered" evidence="1">
    <location>
        <begin position="79"/>
        <end position="108"/>
    </location>
</feature>
<gene>
    <name evidence="2" type="ORF">EVAR_45457_1</name>
</gene>
<feature type="compositionally biased region" description="Polar residues" evidence="1">
    <location>
        <begin position="95"/>
        <end position="108"/>
    </location>
</feature>
<evidence type="ECO:0000313" key="2">
    <source>
        <dbReference type="EMBL" id="GBP75257.1"/>
    </source>
</evidence>
<proteinExistence type="predicted"/>
<keyword evidence="3" id="KW-1185">Reference proteome</keyword>
<dbReference type="Proteomes" id="UP000299102">
    <property type="component" value="Unassembled WGS sequence"/>
</dbReference>
<organism evidence="2 3">
    <name type="scientific">Eumeta variegata</name>
    <name type="common">Bagworm moth</name>
    <name type="synonym">Eumeta japonica</name>
    <dbReference type="NCBI Taxonomy" id="151549"/>
    <lineage>
        <taxon>Eukaryota</taxon>
        <taxon>Metazoa</taxon>
        <taxon>Ecdysozoa</taxon>
        <taxon>Arthropoda</taxon>
        <taxon>Hexapoda</taxon>
        <taxon>Insecta</taxon>
        <taxon>Pterygota</taxon>
        <taxon>Neoptera</taxon>
        <taxon>Endopterygota</taxon>
        <taxon>Lepidoptera</taxon>
        <taxon>Glossata</taxon>
        <taxon>Ditrysia</taxon>
        <taxon>Tineoidea</taxon>
        <taxon>Psychidae</taxon>
        <taxon>Oiketicinae</taxon>
        <taxon>Eumeta</taxon>
    </lineage>
</organism>
<dbReference type="EMBL" id="BGZK01001241">
    <property type="protein sequence ID" value="GBP75257.1"/>
    <property type="molecule type" value="Genomic_DNA"/>
</dbReference>
<accession>A0A4C1YLI2</accession>
<dbReference type="AlphaFoldDB" id="A0A4C1YLI2"/>
<name>A0A4C1YLI2_EUMVA</name>
<reference evidence="2 3" key="1">
    <citation type="journal article" date="2019" name="Commun. Biol.">
        <title>The bagworm genome reveals a unique fibroin gene that provides high tensile strength.</title>
        <authorList>
            <person name="Kono N."/>
            <person name="Nakamura H."/>
            <person name="Ohtoshi R."/>
            <person name="Tomita M."/>
            <person name="Numata K."/>
            <person name="Arakawa K."/>
        </authorList>
    </citation>
    <scope>NUCLEOTIDE SEQUENCE [LARGE SCALE GENOMIC DNA]</scope>
</reference>
<evidence type="ECO:0000313" key="3">
    <source>
        <dbReference type="Proteomes" id="UP000299102"/>
    </source>
</evidence>
<comment type="caution">
    <text evidence="2">The sequence shown here is derived from an EMBL/GenBank/DDBJ whole genome shotgun (WGS) entry which is preliminary data.</text>
</comment>
<sequence length="108" mass="12425">MKIRHVIKTFPTGVKNVIHLTEPTREYYKRPIKKYPTLISSLIHKFRVCIRSRNRSAKYGALARERLVTGELRPPLPVRPRRLARRGPGVGELGTVSTVNSENYESNE</sequence>
<evidence type="ECO:0000256" key="1">
    <source>
        <dbReference type="SAM" id="MobiDB-lite"/>
    </source>
</evidence>
<protein>
    <submittedName>
        <fullName evidence="2">Uncharacterized protein</fullName>
    </submittedName>
</protein>